<gene>
    <name evidence="2" type="ORF">QJS10_CPA08g01617</name>
</gene>
<comment type="caution">
    <text evidence="2">The sequence shown here is derived from an EMBL/GenBank/DDBJ whole genome shotgun (WGS) entry which is preliminary data.</text>
</comment>
<reference evidence="2" key="1">
    <citation type="journal article" date="2023" name="Nat. Commun.">
        <title>Diploid and tetraploid genomes of Acorus and the evolution of monocots.</title>
        <authorList>
            <person name="Ma L."/>
            <person name="Liu K.W."/>
            <person name="Li Z."/>
            <person name="Hsiao Y.Y."/>
            <person name="Qi Y."/>
            <person name="Fu T."/>
            <person name="Tang G.D."/>
            <person name="Zhang D."/>
            <person name="Sun W.H."/>
            <person name="Liu D.K."/>
            <person name="Li Y."/>
            <person name="Chen G.Z."/>
            <person name="Liu X.D."/>
            <person name="Liao X.Y."/>
            <person name="Jiang Y.T."/>
            <person name="Yu X."/>
            <person name="Hao Y."/>
            <person name="Huang J."/>
            <person name="Zhao X.W."/>
            <person name="Ke S."/>
            <person name="Chen Y.Y."/>
            <person name="Wu W.L."/>
            <person name="Hsu J.L."/>
            <person name="Lin Y.F."/>
            <person name="Huang M.D."/>
            <person name="Li C.Y."/>
            <person name="Huang L."/>
            <person name="Wang Z.W."/>
            <person name="Zhao X."/>
            <person name="Zhong W.Y."/>
            <person name="Peng D.H."/>
            <person name="Ahmad S."/>
            <person name="Lan S."/>
            <person name="Zhang J.S."/>
            <person name="Tsai W.C."/>
            <person name="Van de Peer Y."/>
            <person name="Liu Z.J."/>
        </authorList>
    </citation>
    <scope>NUCLEOTIDE SEQUENCE</scope>
    <source>
        <strain evidence="2">CP</strain>
    </source>
</reference>
<feature type="signal peptide" evidence="1">
    <location>
        <begin position="1"/>
        <end position="26"/>
    </location>
</feature>
<sequence length="152" mass="16558">MEIAKSLVSPLVLSLLGEATCKKAQAIGLQCSDWADKQCFFLRKEARRVVLELAGLDVLSGLNKTTLYSGSSDETIRVWTSNNGFQTHIVGVTKGSVKHVENVVEHIKHPVWLNLRVSDATGADYHDTPICPTPLLVIPSNKTCGDASNSQR</sequence>
<proteinExistence type="predicted"/>
<reference evidence="2" key="2">
    <citation type="submission" date="2023-06" db="EMBL/GenBank/DDBJ databases">
        <authorList>
            <person name="Ma L."/>
            <person name="Liu K.-W."/>
            <person name="Li Z."/>
            <person name="Hsiao Y.-Y."/>
            <person name="Qi Y."/>
            <person name="Fu T."/>
            <person name="Tang G."/>
            <person name="Zhang D."/>
            <person name="Sun W.-H."/>
            <person name="Liu D.-K."/>
            <person name="Li Y."/>
            <person name="Chen G.-Z."/>
            <person name="Liu X.-D."/>
            <person name="Liao X.-Y."/>
            <person name="Jiang Y.-T."/>
            <person name="Yu X."/>
            <person name="Hao Y."/>
            <person name="Huang J."/>
            <person name="Zhao X.-W."/>
            <person name="Ke S."/>
            <person name="Chen Y.-Y."/>
            <person name="Wu W.-L."/>
            <person name="Hsu J.-L."/>
            <person name="Lin Y.-F."/>
            <person name="Huang M.-D."/>
            <person name="Li C.-Y."/>
            <person name="Huang L."/>
            <person name="Wang Z.-W."/>
            <person name="Zhao X."/>
            <person name="Zhong W.-Y."/>
            <person name="Peng D.-H."/>
            <person name="Ahmad S."/>
            <person name="Lan S."/>
            <person name="Zhang J.-S."/>
            <person name="Tsai W.-C."/>
            <person name="Van De Peer Y."/>
            <person name="Liu Z.-J."/>
        </authorList>
    </citation>
    <scope>NUCLEOTIDE SEQUENCE</scope>
    <source>
        <strain evidence="2">CP</strain>
        <tissue evidence="2">Leaves</tissue>
    </source>
</reference>
<feature type="chain" id="PRO_5043462860" evidence="1">
    <location>
        <begin position="27"/>
        <end position="152"/>
    </location>
</feature>
<accession>A0AAV9EBX4</accession>
<organism evidence="2 3">
    <name type="scientific">Acorus calamus</name>
    <name type="common">Sweet flag</name>
    <dbReference type="NCBI Taxonomy" id="4465"/>
    <lineage>
        <taxon>Eukaryota</taxon>
        <taxon>Viridiplantae</taxon>
        <taxon>Streptophyta</taxon>
        <taxon>Embryophyta</taxon>
        <taxon>Tracheophyta</taxon>
        <taxon>Spermatophyta</taxon>
        <taxon>Magnoliopsida</taxon>
        <taxon>Liliopsida</taxon>
        <taxon>Acoraceae</taxon>
        <taxon>Acorus</taxon>
    </lineage>
</organism>
<dbReference type="AlphaFoldDB" id="A0AAV9EBX4"/>
<evidence type="ECO:0000313" key="3">
    <source>
        <dbReference type="Proteomes" id="UP001180020"/>
    </source>
</evidence>
<name>A0AAV9EBX4_ACOCL</name>
<keyword evidence="3" id="KW-1185">Reference proteome</keyword>
<evidence type="ECO:0000256" key="1">
    <source>
        <dbReference type="SAM" id="SignalP"/>
    </source>
</evidence>
<dbReference type="Proteomes" id="UP001180020">
    <property type="component" value="Unassembled WGS sequence"/>
</dbReference>
<evidence type="ECO:0000313" key="2">
    <source>
        <dbReference type="EMBL" id="KAK1310877.1"/>
    </source>
</evidence>
<keyword evidence="1" id="KW-0732">Signal</keyword>
<dbReference type="EMBL" id="JAUJYO010000008">
    <property type="protein sequence ID" value="KAK1310877.1"/>
    <property type="molecule type" value="Genomic_DNA"/>
</dbReference>
<protein>
    <submittedName>
        <fullName evidence="2">Uncharacterized protein</fullName>
    </submittedName>
</protein>